<dbReference type="STRING" id="1121927.GOHSU_06_00380"/>
<dbReference type="EMBL" id="BANT01000006">
    <property type="protein sequence ID" value="GAC56426.1"/>
    <property type="molecule type" value="Genomic_DNA"/>
</dbReference>
<reference evidence="3 4" key="1">
    <citation type="submission" date="2012-12" db="EMBL/GenBank/DDBJ databases">
        <title>Whole genome shotgun sequence of Gordonia hirsuta NBRC 16056.</title>
        <authorList>
            <person name="Isaki-Nakamura S."/>
            <person name="Hosoyama A."/>
            <person name="Tsuchikane K."/>
            <person name="Katsumata H."/>
            <person name="Baba S."/>
            <person name="Yamazaki S."/>
            <person name="Fujita N."/>
        </authorList>
    </citation>
    <scope>NUCLEOTIDE SEQUENCE [LARGE SCALE GENOMIC DNA]</scope>
    <source>
        <strain evidence="3 4">NBRC 16056</strain>
    </source>
</reference>
<evidence type="ECO:0000313" key="4">
    <source>
        <dbReference type="Proteomes" id="UP000053405"/>
    </source>
</evidence>
<evidence type="ECO:0000256" key="1">
    <source>
        <dbReference type="SAM" id="MobiDB-lite"/>
    </source>
</evidence>
<organism evidence="3 4">
    <name type="scientific">Gordonia hirsuta DSM 44140 = NBRC 16056</name>
    <dbReference type="NCBI Taxonomy" id="1121927"/>
    <lineage>
        <taxon>Bacteria</taxon>
        <taxon>Bacillati</taxon>
        <taxon>Actinomycetota</taxon>
        <taxon>Actinomycetes</taxon>
        <taxon>Mycobacteriales</taxon>
        <taxon>Gordoniaceae</taxon>
        <taxon>Gordonia</taxon>
    </lineage>
</organism>
<name>L7L6Q2_9ACTN</name>
<evidence type="ECO:0000256" key="2">
    <source>
        <dbReference type="SAM" id="Phobius"/>
    </source>
</evidence>
<dbReference type="Proteomes" id="UP000053405">
    <property type="component" value="Unassembled WGS sequence"/>
</dbReference>
<sequence length="240" mass="23664">MAVKEKFATFRRWKVGRPFGGAVCLLLSAILLALPSVNNLRIGDLILTVSTVSGVSTVMLSVLMALCGIAALVWLHTRVIAGISAMVIALVAFPAANFGGFIVGTLLGVVGAALVLAWRPLPDDAGANDDAGSSGDAVAVADGGVVDSGGTAESGSVVEEETTETVVLPGPDTGVSEAVTETMVVVQEPADGASAAEQDAPADGAAAHNVVAEDSAADQGAGDQSAAADEGDPADGTPAG</sequence>
<dbReference type="Pfam" id="PF19609">
    <property type="entry name" value="DUF6114"/>
    <property type="match status" value="1"/>
</dbReference>
<dbReference type="eggNOG" id="COG3247">
    <property type="taxonomic scope" value="Bacteria"/>
</dbReference>
<feature type="region of interest" description="Disordered" evidence="1">
    <location>
        <begin position="190"/>
        <end position="240"/>
    </location>
</feature>
<feature type="region of interest" description="Disordered" evidence="1">
    <location>
        <begin position="127"/>
        <end position="174"/>
    </location>
</feature>
<keyword evidence="2" id="KW-1133">Transmembrane helix</keyword>
<keyword evidence="2" id="KW-0812">Transmembrane</keyword>
<feature type="transmembrane region" description="Helical" evidence="2">
    <location>
        <begin position="55"/>
        <end position="75"/>
    </location>
</feature>
<gene>
    <name evidence="3" type="ORF">GOHSU_06_00380</name>
</gene>
<evidence type="ECO:0000313" key="3">
    <source>
        <dbReference type="EMBL" id="GAC56426.1"/>
    </source>
</evidence>
<dbReference type="InterPro" id="IPR046096">
    <property type="entry name" value="DUF6114"/>
</dbReference>
<feature type="compositionally biased region" description="Low complexity" evidence="1">
    <location>
        <begin position="127"/>
        <end position="157"/>
    </location>
</feature>
<feature type="compositionally biased region" description="Low complexity" evidence="1">
    <location>
        <begin position="190"/>
        <end position="228"/>
    </location>
</feature>
<accession>L7L6Q2</accession>
<feature type="transmembrane region" description="Helical" evidence="2">
    <location>
        <begin position="87"/>
        <end position="118"/>
    </location>
</feature>
<proteinExistence type="predicted"/>
<keyword evidence="4" id="KW-1185">Reference proteome</keyword>
<comment type="caution">
    <text evidence="3">The sequence shown here is derived from an EMBL/GenBank/DDBJ whole genome shotgun (WGS) entry which is preliminary data.</text>
</comment>
<protein>
    <submittedName>
        <fullName evidence="3">Uncharacterized protein</fullName>
    </submittedName>
</protein>
<dbReference type="AlphaFoldDB" id="L7L6Q2"/>
<keyword evidence="2" id="KW-0472">Membrane</keyword>